<evidence type="ECO:0000256" key="3">
    <source>
        <dbReference type="ARBA" id="ARBA00022833"/>
    </source>
</evidence>
<keyword evidence="2" id="KW-0863">Zinc-finger</keyword>
<reference evidence="7 8" key="1">
    <citation type="submission" date="2021-01" db="EMBL/GenBank/DDBJ databases">
        <title>Whole genome shotgun sequence of Verrucosispora lutea NBRC 106530.</title>
        <authorList>
            <person name="Komaki H."/>
            <person name="Tamura T."/>
        </authorList>
    </citation>
    <scope>NUCLEOTIDE SEQUENCE [LARGE SCALE GENOMIC DNA]</scope>
    <source>
        <strain evidence="7 8">NBRC 106530</strain>
    </source>
</reference>
<comment type="caution">
    <text evidence="7">The sequence shown here is derived from an EMBL/GenBank/DDBJ whole genome shotgun (WGS) entry which is preliminary data.</text>
</comment>
<name>A0ABQ4J0H8_9ACTN</name>
<dbReference type="InterPro" id="IPR020458">
    <property type="entry name" value="Znf_DskA_TraR_CS"/>
</dbReference>
<dbReference type="InterPro" id="IPR000962">
    <property type="entry name" value="Znf_DskA_TraR"/>
</dbReference>
<dbReference type="PANTHER" id="PTHR33823">
    <property type="entry name" value="RNA POLYMERASE-BINDING TRANSCRIPTION FACTOR DKSA-RELATED"/>
    <property type="match status" value="1"/>
</dbReference>
<keyword evidence="1" id="KW-0479">Metal-binding</keyword>
<dbReference type="Proteomes" id="UP000643165">
    <property type="component" value="Unassembled WGS sequence"/>
</dbReference>
<sequence>MEIGIGFQGAAAYGCLMRPAVLLTRVAAVMAAAPVVLRGQAAATRARRVPARAGQGQPRPAGRSPPETVHRQSDGRGRSAQLRPFFFFREGTDMSERTDTYDQQWLTNLELTLNHEFEAQTARLTQLTADTGDPAQAHTNAALIAATRQSIEQISGALRRLTAGGYGRCEKCGTDIPRERLEILPHARFCVPCQQKQNR</sequence>
<evidence type="ECO:0000256" key="1">
    <source>
        <dbReference type="ARBA" id="ARBA00022723"/>
    </source>
</evidence>
<dbReference type="EMBL" id="BOPB01000026">
    <property type="protein sequence ID" value="GIJ23686.1"/>
    <property type="molecule type" value="Genomic_DNA"/>
</dbReference>
<feature type="zinc finger region" description="dksA C4-type" evidence="4">
    <location>
        <begin position="169"/>
        <end position="193"/>
    </location>
</feature>
<dbReference type="Pfam" id="PF01258">
    <property type="entry name" value="zf-dskA_traR"/>
    <property type="match status" value="1"/>
</dbReference>
<evidence type="ECO:0000313" key="8">
    <source>
        <dbReference type="Proteomes" id="UP000643165"/>
    </source>
</evidence>
<dbReference type="PROSITE" id="PS01102">
    <property type="entry name" value="ZF_DKSA_1"/>
    <property type="match status" value="1"/>
</dbReference>
<evidence type="ECO:0000256" key="2">
    <source>
        <dbReference type="ARBA" id="ARBA00022771"/>
    </source>
</evidence>
<dbReference type="Gene3D" id="1.20.120.910">
    <property type="entry name" value="DksA, coiled-coil domain"/>
    <property type="match status" value="1"/>
</dbReference>
<keyword evidence="3" id="KW-0862">Zinc</keyword>
<proteinExistence type="predicted"/>
<feature type="domain" description="Zinc finger DksA/TraR C4-type" evidence="6">
    <location>
        <begin position="164"/>
        <end position="198"/>
    </location>
</feature>
<evidence type="ECO:0000256" key="5">
    <source>
        <dbReference type="SAM" id="MobiDB-lite"/>
    </source>
</evidence>
<dbReference type="SUPFAM" id="SSF57716">
    <property type="entry name" value="Glucocorticoid receptor-like (DNA-binding domain)"/>
    <property type="match status" value="1"/>
</dbReference>
<feature type="region of interest" description="Disordered" evidence="5">
    <location>
        <begin position="43"/>
        <end position="76"/>
    </location>
</feature>
<keyword evidence="8" id="KW-1185">Reference proteome</keyword>
<evidence type="ECO:0000256" key="4">
    <source>
        <dbReference type="PROSITE-ProRule" id="PRU00510"/>
    </source>
</evidence>
<evidence type="ECO:0000259" key="6">
    <source>
        <dbReference type="Pfam" id="PF01258"/>
    </source>
</evidence>
<dbReference type="PANTHER" id="PTHR33823:SF4">
    <property type="entry name" value="GENERAL STRESS PROTEIN 16O"/>
    <property type="match status" value="1"/>
</dbReference>
<protein>
    <recommendedName>
        <fullName evidence="6">Zinc finger DksA/TraR C4-type domain-containing protein</fullName>
    </recommendedName>
</protein>
<accession>A0ABQ4J0H8</accession>
<organism evidence="7 8">
    <name type="scientific">Micromonospora lutea</name>
    <dbReference type="NCBI Taxonomy" id="419825"/>
    <lineage>
        <taxon>Bacteria</taxon>
        <taxon>Bacillati</taxon>
        <taxon>Actinomycetota</taxon>
        <taxon>Actinomycetes</taxon>
        <taxon>Micromonosporales</taxon>
        <taxon>Micromonosporaceae</taxon>
        <taxon>Micromonospora</taxon>
    </lineage>
</organism>
<gene>
    <name evidence="7" type="ORF">Vlu01_43100</name>
</gene>
<dbReference type="PROSITE" id="PS51128">
    <property type="entry name" value="ZF_DKSA_2"/>
    <property type="match status" value="1"/>
</dbReference>
<evidence type="ECO:0000313" key="7">
    <source>
        <dbReference type="EMBL" id="GIJ23686.1"/>
    </source>
</evidence>